<evidence type="ECO:0000259" key="8">
    <source>
        <dbReference type="PROSITE" id="PS50928"/>
    </source>
</evidence>
<dbReference type="RefSeq" id="WP_273379070.1">
    <property type="nucleotide sequence ID" value="NZ_PIUK01000058.1"/>
</dbReference>
<comment type="subcellular location">
    <subcellularLocation>
        <location evidence="1 7">Cell membrane</location>
        <topology evidence="1 7">Multi-pass membrane protein</topology>
    </subcellularLocation>
</comment>
<proteinExistence type="inferred from homology"/>
<comment type="caution">
    <text evidence="9">The sequence shown here is derived from an EMBL/GenBank/DDBJ whole genome shotgun (WGS) entry which is preliminary data.</text>
</comment>
<dbReference type="CDD" id="cd06261">
    <property type="entry name" value="TM_PBP2"/>
    <property type="match status" value="1"/>
</dbReference>
<dbReference type="GO" id="GO:0055085">
    <property type="term" value="P:transmembrane transport"/>
    <property type="evidence" value="ECO:0007669"/>
    <property type="project" value="InterPro"/>
</dbReference>
<keyword evidence="2 7" id="KW-0813">Transport</keyword>
<feature type="transmembrane region" description="Helical" evidence="7">
    <location>
        <begin position="167"/>
        <end position="188"/>
    </location>
</feature>
<feature type="transmembrane region" description="Helical" evidence="7">
    <location>
        <begin position="220"/>
        <end position="239"/>
    </location>
</feature>
<reference evidence="9" key="1">
    <citation type="submission" date="2017-11" db="EMBL/GenBank/DDBJ databases">
        <title>Three new genomes from thermophilic consortium.</title>
        <authorList>
            <person name="Quaggio R."/>
            <person name="Amgarten D."/>
            <person name="Setubal J.C."/>
        </authorList>
    </citation>
    <scope>NUCLEOTIDE SEQUENCE</scope>
    <source>
        <strain evidence="9">ZCTH01-B2</strain>
    </source>
</reference>
<dbReference type="InterPro" id="IPR000515">
    <property type="entry name" value="MetI-like"/>
</dbReference>
<dbReference type="Pfam" id="PF00528">
    <property type="entry name" value="BPD_transp_1"/>
    <property type="match status" value="1"/>
</dbReference>
<evidence type="ECO:0000256" key="2">
    <source>
        <dbReference type="ARBA" id="ARBA00022448"/>
    </source>
</evidence>
<dbReference type="InterPro" id="IPR035906">
    <property type="entry name" value="MetI-like_sf"/>
</dbReference>
<evidence type="ECO:0000256" key="4">
    <source>
        <dbReference type="ARBA" id="ARBA00022692"/>
    </source>
</evidence>
<dbReference type="AlphaFoldDB" id="A0A953I841"/>
<evidence type="ECO:0000313" key="9">
    <source>
        <dbReference type="EMBL" id="MBY6276093.1"/>
    </source>
</evidence>
<dbReference type="SUPFAM" id="SSF161098">
    <property type="entry name" value="MetI-like"/>
    <property type="match status" value="1"/>
</dbReference>
<evidence type="ECO:0000256" key="3">
    <source>
        <dbReference type="ARBA" id="ARBA00022475"/>
    </source>
</evidence>
<dbReference type="Gene3D" id="1.10.3720.10">
    <property type="entry name" value="MetI-like"/>
    <property type="match status" value="1"/>
</dbReference>
<accession>A0A953I841</accession>
<evidence type="ECO:0000256" key="1">
    <source>
        <dbReference type="ARBA" id="ARBA00004651"/>
    </source>
</evidence>
<dbReference type="GO" id="GO:0005886">
    <property type="term" value="C:plasma membrane"/>
    <property type="evidence" value="ECO:0007669"/>
    <property type="project" value="UniProtKB-SubCell"/>
</dbReference>
<dbReference type="EMBL" id="PIUK01000058">
    <property type="protein sequence ID" value="MBY6276093.1"/>
    <property type="molecule type" value="Genomic_DNA"/>
</dbReference>
<organism evidence="9 10">
    <name type="scientific">Symbiobacterium thermophilum</name>
    <dbReference type="NCBI Taxonomy" id="2734"/>
    <lineage>
        <taxon>Bacteria</taxon>
        <taxon>Bacillati</taxon>
        <taxon>Bacillota</taxon>
        <taxon>Clostridia</taxon>
        <taxon>Eubacteriales</taxon>
        <taxon>Symbiobacteriaceae</taxon>
        <taxon>Symbiobacterium</taxon>
    </lineage>
</organism>
<comment type="similarity">
    <text evidence="7">Belongs to the binding-protein-dependent transport system permease family.</text>
</comment>
<evidence type="ECO:0000313" key="10">
    <source>
        <dbReference type="Proteomes" id="UP000732377"/>
    </source>
</evidence>
<keyword evidence="6 7" id="KW-0472">Membrane</keyword>
<protein>
    <submittedName>
        <fullName evidence="9">ABC transporter permease</fullName>
    </submittedName>
</protein>
<dbReference type="PANTHER" id="PTHR30151:SF0">
    <property type="entry name" value="ABC TRANSPORTER PERMEASE PROTEIN MJ0413-RELATED"/>
    <property type="match status" value="1"/>
</dbReference>
<feature type="transmembrane region" description="Helical" evidence="7">
    <location>
        <begin position="92"/>
        <end position="115"/>
    </location>
</feature>
<dbReference type="PANTHER" id="PTHR30151">
    <property type="entry name" value="ALKANE SULFONATE ABC TRANSPORTER-RELATED, MEMBRANE SUBUNIT"/>
    <property type="match status" value="1"/>
</dbReference>
<evidence type="ECO:0000256" key="6">
    <source>
        <dbReference type="ARBA" id="ARBA00023136"/>
    </source>
</evidence>
<dbReference type="PROSITE" id="PS50928">
    <property type="entry name" value="ABC_TM1"/>
    <property type="match status" value="1"/>
</dbReference>
<gene>
    <name evidence="9" type="ORF">CWE10_07720</name>
</gene>
<keyword evidence="4 7" id="KW-0812">Transmembrane</keyword>
<feature type="transmembrane region" description="Helical" evidence="7">
    <location>
        <begin position="121"/>
        <end position="139"/>
    </location>
</feature>
<evidence type="ECO:0000256" key="7">
    <source>
        <dbReference type="RuleBase" id="RU363032"/>
    </source>
</evidence>
<feature type="domain" description="ABC transmembrane type-1" evidence="8">
    <location>
        <begin position="61"/>
        <end position="239"/>
    </location>
</feature>
<keyword evidence="5 7" id="KW-1133">Transmembrane helix</keyword>
<name>A0A953I841_SYMTR</name>
<sequence>MRKRTAGLLWGLLGIGASLVAWHLAARRYPPWAVPTPVDVARELVRLAGEGALLQAVAVTTVRTLSGFGLAVLLGGVSGLLAGLLRPLGQALAPVVTAVQGVPPVALIIVALLWFDANSTAPVFTIAVAVLPIIFAAALEGTRSVDRGLIEMATVFRTPRRMLVTEVYLPHLLSYLFPALVSGLGLAWKVALLAELMAGSRSGMGAGLGTARVNLNVAGMFAWIAVVVILLLVMENLVLRPLKRRLEPWQRGREGGGG</sequence>
<keyword evidence="3" id="KW-1003">Cell membrane</keyword>
<evidence type="ECO:0000256" key="5">
    <source>
        <dbReference type="ARBA" id="ARBA00022989"/>
    </source>
</evidence>
<dbReference type="Proteomes" id="UP000732377">
    <property type="component" value="Unassembled WGS sequence"/>
</dbReference>
<feature type="transmembrane region" description="Helical" evidence="7">
    <location>
        <begin position="65"/>
        <end position="85"/>
    </location>
</feature>